<comment type="caution">
    <text evidence="3">The sequence shown here is derived from an EMBL/GenBank/DDBJ whole genome shotgun (WGS) entry which is preliminary data.</text>
</comment>
<dbReference type="InterPro" id="IPR008160">
    <property type="entry name" value="Collagen"/>
</dbReference>
<protein>
    <submittedName>
        <fullName evidence="3">G8791 protein</fullName>
    </submittedName>
</protein>
<keyword evidence="4" id="KW-1185">Reference proteome</keyword>
<dbReference type="EMBL" id="CAXHTA020000015">
    <property type="protein sequence ID" value="CAL5225989.1"/>
    <property type="molecule type" value="Genomic_DNA"/>
</dbReference>
<feature type="compositionally biased region" description="Gly residues" evidence="1">
    <location>
        <begin position="332"/>
        <end position="363"/>
    </location>
</feature>
<dbReference type="Proteomes" id="UP001497392">
    <property type="component" value="Unassembled WGS sequence"/>
</dbReference>
<dbReference type="PANTHER" id="PTHR24637:SF388">
    <property type="entry name" value="NEMATODE CUTICLE COLLAGEN N-TERMINAL DOMAIN-CONTAINING PROTEIN"/>
    <property type="match status" value="1"/>
</dbReference>
<proteinExistence type="predicted"/>
<reference evidence="3 4" key="1">
    <citation type="submission" date="2024-06" db="EMBL/GenBank/DDBJ databases">
        <authorList>
            <person name="Kraege A."/>
            <person name="Thomma B."/>
        </authorList>
    </citation>
    <scope>NUCLEOTIDE SEQUENCE [LARGE SCALE GENOMIC DNA]</scope>
</reference>
<accession>A0ABP1G1D4</accession>
<evidence type="ECO:0000256" key="2">
    <source>
        <dbReference type="SAM" id="SignalP"/>
    </source>
</evidence>
<sequence>MRTCTFRPPRHCGMKALARHLRLLLTLSLVLGGQSEFQGKLRGPENLYENVTAGAFNKVERQLPATKGEVQDITADLTAYKNETTAVINALVSEINSLTPGYNGTNGLNGINGTSGAIGATGLTGAIGQAGGTGATGFTGLTGLTGATGITGNTGFTGQTGGTGLTGNTGRTGLTGNTGVTGATGQTGLTGLTGLTGKTGCTGTQAFSSVQLTTLGNAGPGGPQSVNGYIAPSCPDHATQLVQSGALALIPTGSGVQRLTVPVTGIYQLDVNGGSGGSFVYSSISANGLGDTTGTPTLLLLAAGGGGADQPTGHCPTQSRAAVGFATPPGTVGPGGAGGGQAGNPGTSSAGGKGGNPVAQYGGGGGGGLGAPAVTPTTAPTFAGGATSFTGGGSDGGFGGGGYNGGAGDNESSSTNAFCAAGGQSYANTNLISSTYIDSANSGPGTVTITLVS</sequence>
<dbReference type="Pfam" id="PF01391">
    <property type="entry name" value="Collagen"/>
    <property type="match status" value="1"/>
</dbReference>
<evidence type="ECO:0000313" key="4">
    <source>
        <dbReference type="Proteomes" id="UP001497392"/>
    </source>
</evidence>
<feature type="chain" id="PRO_5045123787" evidence="2">
    <location>
        <begin position="33"/>
        <end position="453"/>
    </location>
</feature>
<feature type="region of interest" description="Disordered" evidence="1">
    <location>
        <begin position="322"/>
        <end position="363"/>
    </location>
</feature>
<evidence type="ECO:0000256" key="1">
    <source>
        <dbReference type="SAM" id="MobiDB-lite"/>
    </source>
</evidence>
<keyword evidence="2" id="KW-0732">Signal</keyword>
<evidence type="ECO:0000313" key="3">
    <source>
        <dbReference type="EMBL" id="CAL5225989.1"/>
    </source>
</evidence>
<organism evidence="3 4">
    <name type="scientific">Coccomyxa viridis</name>
    <dbReference type="NCBI Taxonomy" id="1274662"/>
    <lineage>
        <taxon>Eukaryota</taxon>
        <taxon>Viridiplantae</taxon>
        <taxon>Chlorophyta</taxon>
        <taxon>core chlorophytes</taxon>
        <taxon>Trebouxiophyceae</taxon>
        <taxon>Trebouxiophyceae incertae sedis</taxon>
        <taxon>Coccomyxaceae</taxon>
        <taxon>Coccomyxa</taxon>
    </lineage>
</organism>
<feature type="signal peptide" evidence="2">
    <location>
        <begin position="1"/>
        <end position="32"/>
    </location>
</feature>
<dbReference type="PANTHER" id="PTHR24637">
    <property type="entry name" value="COLLAGEN"/>
    <property type="match status" value="1"/>
</dbReference>
<name>A0ABP1G1D4_9CHLO</name>
<gene>
    <name evidence="3" type="primary">g8791</name>
    <name evidence="3" type="ORF">VP750_LOCUS7895</name>
</gene>